<name>A0A2R5F736_9PROT</name>
<evidence type="ECO:0000313" key="2">
    <source>
        <dbReference type="EMBL" id="GBG13358.1"/>
    </source>
</evidence>
<sequence>MNPFNTPAPDFQHPLQLLSACHGRITGFNDLLLRLPAHIAEHGTDADAQQAATRILKYFDTAGQHHHEDEERSLFPVLRDIAAQEGNQEILGLLELLVTQHQEMNQAWQELRLYLLTLSQGGEVDPAAMPVERFVGLYHEHMPLEDKVLLPYASRVLNPAQLDALGNAMAERRGV</sequence>
<reference evidence="2 3" key="1">
    <citation type="journal article" date="2018" name="Environ. Microbiol.">
        <title>Isolation and genomic characterization of Novimethylophilus kurashikiensis gen. nov. sp. nov., a new lanthanide-dependent methylotrophic species of Methylophilaceae.</title>
        <authorList>
            <person name="Lv H."/>
            <person name="Sahin N."/>
            <person name="Tani A."/>
        </authorList>
    </citation>
    <scope>NUCLEOTIDE SEQUENCE [LARGE SCALE GENOMIC DNA]</scope>
    <source>
        <strain evidence="2 3">La2-4</strain>
    </source>
</reference>
<feature type="domain" description="Hemerythrin-like" evidence="1">
    <location>
        <begin position="13"/>
        <end position="153"/>
    </location>
</feature>
<dbReference type="AlphaFoldDB" id="A0A2R5F736"/>
<dbReference type="InterPro" id="IPR012312">
    <property type="entry name" value="Hemerythrin-like"/>
</dbReference>
<dbReference type="Proteomes" id="UP000245081">
    <property type="component" value="Unassembled WGS sequence"/>
</dbReference>
<dbReference type="RefSeq" id="WP_181376166.1">
    <property type="nucleotide sequence ID" value="NZ_BDOQ01000003.1"/>
</dbReference>
<dbReference type="Gene3D" id="1.20.120.520">
    <property type="entry name" value="nmb1532 protein domain like"/>
    <property type="match status" value="1"/>
</dbReference>
<comment type="caution">
    <text evidence="2">The sequence shown here is derived from an EMBL/GenBank/DDBJ whole genome shotgun (WGS) entry which is preliminary data.</text>
</comment>
<dbReference type="EMBL" id="BDOQ01000003">
    <property type="protein sequence ID" value="GBG13358.1"/>
    <property type="molecule type" value="Genomic_DNA"/>
</dbReference>
<proteinExistence type="predicted"/>
<protein>
    <submittedName>
        <fullName evidence="2">Inorganic pyrophosphatase</fullName>
    </submittedName>
</protein>
<evidence type="ECO:0000313" key="3">
    <source>
        <dbReference type="Proteomes" id="UP000245081"/>
    </source>
</evidence>
<organism evidence="2 3">
    <name type="scientific">Novimethylophilus kurashikiensis</name>
    <dbReference type="NCBI Taxonomy" id="1825523"/>
    <lineage>
        <taxon>Bacteria</taxon>
        <taxon>Pseudomonadati</taxon>
        <taxon>Pseudomonadota</taxon>
        <taxon>Betaproteobacteria</taxon>
        <taxon>Nitrosomonadales</taxon>
        <taxon>Methylophilaceae</taxon>
        <taxon>Novimethylophilus</taxon>
    </lineage>
</organism>
<gene>
    <name evidence="2" type="ORF">NMK_0904</name>
</gene>
<dbReference type="Pfam" id="PF01814">
    <property type="entry name" value="Hemerythrin"/>
    <property type="match status" value="1"/>
</dbReference>
<accession>A0A2R5F736</accession>
<keyword evidence="3" id="KW-1185">Reference proteome</keyword>
<evidence type="ECO:0000259" key="1">
    <source>
        <dbReference type="Pfam" id="PF01814"/>
    </source>
</evidence>